<dbReference type="SUPFAM" id="SSF56112">
    <property type="entry name" value="Protein kinase-like (PK-like)"/>
    <property type="match status" value="1"/>
</dbReference>
<accession>A0A6N2M5K7</accession>
<dbReference type="AlphaFoldDB" id="A0A6N2M5K7"/>
<evidence type="ECO:0008006" key="2">
    <source>
        <dbReference type="Google" id="ProtNLM"/>
    </source>
</evidence>
<dbReference type="Gene3D" id="1.10.510.10">
    <property type="entry name" value="Transferase(Phosphotransferase) domain 1"/>
    <property type="match status" value="1"/>
</dbReference>
<organism evidence="1">
    <name type="scientific">Salix viminalis</name>
    <name type="common">Common osier</name>
    <name type="synonym">Basket willow</name>
    <dbReference type="NCBI Taxonomy" id="40686"/>
    <lineage>
        <taxon>Eukaryota</taxon>
        <taxon>Viridiplantae</taxon>
        <taxon>Streptophyta</taxon>
        <taxon>Embryophyta</taxon>
        <taxon>Tracheophyta</taxon>
        <taxon>Spermatophyta</taxon>
        <taxon>Magnoliopsida</taxon>
        <taxon>eudicotyledons</taxon>
        <taxon>Gunneridae</taxon>
        <taxon>Pentapetalae</taxon>
        <taxon>rosids</taxon>
        <taxon>fabids</taxon>
        <taxon>Malpighiales</taxon>
        <taxon>Salicaceae</taxon>
        <taxon>Saliceae</taxon>
        <taxon>Salix</taxon>
    </lineage>
</organism>
<gene>
    <name evidence="1" type="ORF">SVIM_LOCUS312619</name>
</gene>
<reference evidence="1" key="1">
    <citation type="submission" date="2019-03" db="EMBL/GenBank/DDBJ databases">
        <authorList>
            <person name="Mank J."/>
            <person name="Almeida P."/>
        </authorList>
    </citation>
    <scope>NUCLEOTIDE SEQUENCE</scope>
    <source>
        <strain evidence="1">78183</strain>
    </source>
</reference>
<dbReference type="Gene3D" id="3.30.200.20">
    <property type="entry name" value="Phosphorylase Kinase, domain 1"/>
    <property type="match status" value="1"/>
</dbReference>
<sequence length="77" mass="8962">MSAGVVELLEKMLVFDPNRRITVDEALCHPYLAPLHDINEEPVCPKPFIFDFEQPSFTEENIKELIWRESVNFNPDS</sequence>
<evidence type="ECO:0000313" key="1">
    <source>
        <dbReference type="EMBL" id="VFU48083.1"/>
    </source>
</evidence>
<name>A0A6N2M5K7_SALVM</name>
<protein>
    <recommendedName>
        <fullName evidence="2">Protein kinase domain-containing protein</fullName>
    </recommendedName>
</protein>
<proteinExistence type="predicted"/>
<dbReference type="EMBL" id="CAADRP010001685">
    <property type="protein sequence ID" value="VFU48083.1"/>
    <property type="molecule type" value="Genomic_DNA"/>
</dbReference>
<dbReference type="InterPro" id="IPR011009">
    <property type="entry name" value="Kinase-like_dom_sf"/>
</dbReference>